<gene>
    <name evidence="9" type="ORF">DFQ09_102119</name>
</gene>
<dbReference type="PROSITE" id="PS50109">
    <property type="entry name" value="HIS_KIN"/>
    <property type="match status" value="1"/>
</dbReference>
<dbReference type="SUPFAM" id="SSF55785">
    <property type="entry name" value="PYP-like sensor domain (PAS domain)"/>
    <property type="match status" value="1"/>
</dbReference>
<dbReference type="InterPro" id="IPR000014">
    <property type="entry name" value="PAS"/>
</dbReference>
<dbReference type="EC" id="2.7.13.3" evidence="2"/>
<dbReference type="NCBIfam" id="TIGR00229">
    <property type="entry name" value="sensory_box"/>
    <property type="match status" value="1"/>
</dbReference>
<dbReference type="RefSeq" id="WP_115808527.1">
    <property type="nucleotide sequence ID" value="NZ_QREI01000002.1"/>
</dbReference>
<keyword evidence="4" id="KW-0808">Transferase</keyword>
<comment type="caution">
    <text evidence="9">The sequence shown here is derived from an EMBL/GenBank/DDBJ whole genome shotgun (WGS) entry which is preliminary data.</text>
</comment>
<keyword evidence="10" id="KW-1185">Reference proteome</keyword>
<dbReference type="EMBL" id="QREI01000002">
    <property type="protein sequence ID" value="REE25529.1"/>
    <property type="molecule type" value="Genomic_DNA"/>
</dbReference>
<organism evidence="9 10">
    <name type="scientific">Winogradskyella pacifica</name>
    <dbReference type="NCBI Taxonomy" id="664642"/>
    <lineage>
        <taxon>Bacteria</taxon>
        <taxon>Pseudomonadati</taxon>
        <taxon>Bacteroidota</taxon>
        <taxon>Flavobacteriia</taxon>
        <taxon>Flavobacteriales</taxon>
        <taxon>Flavobacteriaceae</taxon>
        <taxon>Winogradskyella</taxon>
    </lineage>
</organism>
<comment type="catalytic activity">
    <reaction evidence="1">
        <text>ATP + protein L-histidine = ADP + protein N-phospho-L-histidine.</text>
        <dbReference type="EC" id="2.7.13.3"/>
    </reaction>
</comment>
<evidence type="ECO:0000256" key="4">
    <source>
        <dbReference type="ARBA" id="ARBA00022679"/>
    </source>
</evidence>
<feature type="domain" description="PAS" evidence="7">
    <location>
        <begin position="28"/>
        <end position="100"/>
    </location>
</feature>
<evidence type="ECO:0000256" key="2">
    <source>
        <dbReference type="ARBA" id="ARBA00012438"/>
    </source>
</evidence>
<protein>
    <recommendedName>
        <fullName evidence="2">histidine kinase</fullName>
        <ecNumber evidence="2">2.7.13.3</ecNumber>
    </recommendedName>
</protein>
<dbReference type="PANTHER" id="PTHR43304">
    <property type="entry name" value="PHYTOCHROME-LIKE PROTEIN CPH1"/>
    <property type="match status" value="1"/>
</dbReference>
<dbReference type="InterPro" id="IPR003594">
    <property type="entry name" value="HATPase_dom"/>
</dbReference>
<dbReference type="AlphaFoldDB" id="A0A3D9N1C6"/>
<dbReference type="SUPFAM" id="SSF55874">
    <property type="entry name" value="ATPase domain of HSP90 chaperone/DNA topoisomerase II/histidine kinase"/>
    <property type="match status" value="1"/>
</dbReference>
<evidence type="ECO:0000256" key="3">
    <source>
        <dbReference type="ARBA" id="ARBA00022553"/>
    </source>
</evidence>
<dbReference type="PROSITE" id="PS50113">
    <property type="entry name" value="PAC"/>
    <property type="match status" value="1"/>
</dbReference>
<evidence type="ECO:0000313" key="9">
    <source>
        <dbReference type="EMBL" id="REE25529.1"/>
    </source>
</evidence>
<dbReference type="InterPro" id="IPR001610">
    <property type="entry name" value="PAC"/>
</dbReference>
<evidence type="ECO:0000256" key="1">
    <source>
        <dbReference type="ARBA" id="ARBA00000085"/>
    </source>
</evidence>
<sequence>MMKLPSLHIRNYRSAFYKTREISEPTIEDEKYRIALELSNVGIWDWNIVTNKVFYSKESKQIIGYSNNELKNTSEFWDSKVHLDDKETYYNEFKSLLKGHIELYENEYRIQCKDGSYKWILDKAKVVKRDSKGKPSHIIGTHTDITNSKDKEAQLKNNLQLITSQNKRLYSFTHIVSHNLKTHIGNLKNILEFYDEAGSETEKVELVEHLKSISDSLTTTIVDLDDIVSIKSKINISQLNERVDLHDFTNKIIESLKIDSDKQGVTIHNALRKDESMLTNRSYLESVFYNLISNGIKYSDPNKKSQIVIQSIHTKDSVKILISDNGIGIDMKKYKDQVFQMYKTFHGTERSDSRGIGLYITKTQVEALQGEILMESTLNEGTAFSITFKNKKKLN</sequence>
<evidence type="ECO:0000259" key="7">
    <source>
        <dbReference type="PROSITE" id="PS50112"/>
    </source>
</evidence>
<dbReference type="PANTHER" id="PTHR43304:SF1">
    <property type="entry name" value="PAC DOMAIN-CONTAINING PROTEIN"/>
    <property type="match status" value="1"/>
</dbReference>
<dbReference type="InterPro" id="IPR036890">
    <property type="entry name" value="HATPase_C_sf"/>
</dbReference>
<name>A0A3D9N1C6_9FLAO</name>
<dbReference type="Pfam" id="PF02518">
    <property type="entry name" value="HATPase_c"/>
    <property type="match status" value="1"/>
</dbReference>
<dbReference type="InterPro" id="IPR005467">
    <property type="entry name" value="His_kinase_dom"/>
</dbReference>
<proteinExistence type="predicted"/>
<dbReference type="Pfam" id="PF08447">
    <property type="entry name" value="PAS_3"/>
    <property type="match status" value="1"/>
</dbReference>
<dbReference type="Gene3D" id="3.30.450.20">
    <property type="entry name" value="PAS domain"/>
    <property type="match status" value="1"/>
</dbReference>
<dbReference type="GO" id="GO:0004673">
    <property type="term" value="F:protein histidine kinase activity"/>
    <property type="evidence" value="ECO:0007669"/>
    <property type="project" value="UniProtKB-EC"/>
</dbReference>
<dbReference type="SMART" id="SM00387">
    <property type="entry name" value="HATPase_c"/>
    <property type="match status" value="1"/>
</dbReference>
<dbReference type="InterPro" id="IPR004358">
    <property type="entry name" value="Sig_transdc_His_kin-like_C"/>
</dbReference>
<dbReference type="InterPro" id="IPR052162">
    <property type="entry name" value="Sensor_kinase/Photoreceptor"/>
</dbReference>
<dbReference type="InterPro" id="IPR013655">
    <property type="entry name" value="PAS_fold_3"/>
</dbReference>
<dbReference type="Proteomes" id="UP000256919">
    <property type="component" value="Unassembled WGS sequence"/>
</dbReference>
<feature type="domain" description="Histidine kinase" evidence="6">
    <location>
        <begin position="175"/>
        <end position="392"/>
    </location>
</feature>
<dbReference type="SMART" id="SM00086">
    <property type="entry name" value="PAC"/>
    <property type="match status" value="1"/>
</dbReference>
<keyword evidence="3" id="KW-0597">Phosphoprotein</keyword>
<dbReference type="PRINTS" id="PR00344">
    <property type="entry name" value="BCTRLSENSOR"/>
</dbReference>
<dbReference type="CDD" id="cd00130">
    <property type="entry name" value="PAS"/>
    <property type="match status" value="1"/>
</dbReference>
<keyword evidence="5" id="KW-0418">Kinase</keyword>
<accession>A0A3D9N1C6</accession>
<evidence type="ECO:0000256" key="5">
    <source>
        <dbReference type="ARBA" id="ARBA00022777"/>
    </source>
</evidence>
<evidence type="ECO:0000259" key="6">
    <source>
        <dbReference type="PROSITE" id="PS50109"/>
    </source>
</evidence>
<dbReference type="InterPro" id="IPR035965">
    <property type="entry name" value="PAS-like_dom_sf"/>
</dbReference>
<reference evidence="9 10" key="1">
    <citation type="submission" date="2018-07" db="EMBL/GenBank/DDBJ databases">
        <title>Genomic Encyclopedia of Type Strains, Phase III (KMG-III): the genomes of soil and plant-associated and newly described type strains.</title>
        <authorList>
            <person name="Whitman W."/>
        </authorList>
    </citation>
    <scope>NUCLEOTIDE SEQUENCE [LARGE SCALE GENOMIC DNA]</scope>
    <source>
        <strain evidence="9 10">CECT 7948</strain>
    </source>
</reference>
<dbReference type="Gene3D" id="3.30.565.10">
    <property type="entry name" value="Histidine kinase-like ATPase, C-terminal domain"/>
    <property type="match status" value="1"/>
</dbReference>
<dbReference type="OrthoDB" id="5522855at2"/>
<evidence type="ECO:0000313" key="10">
    <source>
        <dbReference type="Proteomes" id="UP000256919"/>
    </source>
</evidence>
<evidence type="ECO:0000259" key="8">
    <source>
        <dbReference type="PROSITE" id="PS50113"/>
    </source>
</evidence>
<dbReference type="PROSITE" id="PS50112">
    <property type="entry name" value="PAS"/>
    <property type="match status" value="1"/>
</dbReference>
<dbReference type="InterPro" id="IPR000700">
    <property type="entry name" value="PAS-assoc_C"/>
</dbReference>
<feature type="domain" description="PAC" evidence="8">
    <location>
        <begin position="104"/>
        <end position="157"/>
    </location>
</feature>